<evidence type="ECO:0000256" key="4">
    <source>
        <dbReference type="ARBA" id="ARBA00022989"/>
    </source>
</evidence>
<feature type="transmembrane region" description="Helical" evidence="6">
    <location>
        <begin position="252"/>
        <end position="272"/>
    </location>
</feature>
<evidence type="ECO:0000313" key="8">
    <source>
        <dbReference type="Proteomes" id="UP000433359"/>
    </source>
</evidence>
<dbReference type="InterPro" id="IPR050833">
    <property type="entry name" value="Poly_Biosynth_Transport"/>
</dbReference>
<accession>A0A6N7YHQ3</accession>
<feature type="transmembrane region" description="Helical" evidence="6">
    <location>
        <begin position="362"/>
        <end position="380"/>
    </location>
</feature>
<feature type="transmembrane region" description="Helical" evidence="6">
    <location>
        <begin position="46"/>
        <end position="69"/>
    </location>
</feature>
<dbReference type="Proteomes" id="UP000433359">
    <property type="component" value="Unassembled WGS sequence"/>
</dbReference>
<feature type="transmembrane region" description="Helical" evidence="6">
    <location>
        <begin position="293"/>
        <end position="312"/>
    </location>
</feature>
<dbReference type="RefSeq" id="WP_154581144.1">
    <property type="nucleotide sequence ID" value="NZ_VULP01000018.1"/>
</dbReference>
<evidence type="ECO:0000256" key="6">
    <source>
        <dbReference type="SAM" id="Phobius"/>
    </source>
</evidence>
<dbReference type="PANTHER" id="PTHR30250">
    <property type="entry name" value="PST FAMILY PREDICTED COLANIC ACID TRANSPORTER"/>
    <property type="match status" value="1"/>
</dbReference>
<feature type="transmembrane region" description="Helical" evidence="6">
    <location>
        <begin position="419"/>
        <end position="437"/>
    </location>
</feature>
<feature type="transmembrane region" description="Helical" evidence="6">
    <location>
        <begin position="119"/>
        <end position="140"/>
    </location>
</feature>
<feature type="transmembrane region" description="Helical" evidence="6">
    <location>
        <begin position="443"/>
        <end position="466"/>
    </location>
</feature>
<feature type="transmembrane region" description="Helical" evidence="6">
    <location>
        <begin position="147"/>
        <end position="167"/>
    </location>
</feature>
<dbReference type="EMBL" id="VULP01000018">
    <property type="protein sequence ID" value="MSU82548.1"/>
    <property type="molecule type" value="Genomic_DNA"/>
</dbReference>
<keyword evidence="3 6" id="KW-0812">Transmembrane</keyword>
<evidence type="ECO:0000256" key="2">
    <source>
        <dbReference type="ARBA" id="ARBA00022475"/>
    </source>
</evidence>
<dbReference type="InterPro" id="IPR002797">
    <property type="entry name" value="Polysacc_synth"/>
</dbReference>
<evidence type="ECO:0000256" key="1">
    <source>
        <dbReference type="ARBA" id="ARBA00004651"/>
    </source>
</evidence>
<dbReference type="PANTHER" id="PTHR30250:SF11">
    <property type="entry name" value="O-ANTIGEN TRANSPORTER-RELATED"/>
    <property type="match status" value="1"/>
</dbReference>
<comment type="caution">
    <text evidence="7">The sequence shown here is derived from an EMBL/GenBank/DDBJ whole genome shotgun (WGS) entry which is preliminary data.</text>
</comment>
<name>A0A6N7YHQ3_9FIRM</name>
<evidence type="ECO:0000256" key="3">
    <source>
        <dbReference type="ARBA" id="ARBA00022692"/>
    </source>
</evidence>
<feature type="transmembrane region" description="Helical" evidence="6">
    <location>
        <begin position="386"/>
        <end position="407"/>
    </location>
</feature>
<keyword evidence="2" id="KW-1003">Cell membrane</keyword>
<organism evidence="7 8">
    <name type="scientific">Anaerobutyricum soehngenii</name>
    <dbReference type="NCBI Taxonomy" id="105843"/>
    <lineage>
        <taxon>Bacteria</taxon>
        <taxon>Bacillati</taxon>
        <taxon>Bacillota</taxon>
        <taxon>Clostridia</taxon>
        <taxon>Lachnospirales</taxon>
        <taxon>Lachnospiraceae</taxon>
        <taxon>Anaerobutyricum</taxon>
    </lineage>
</organism>
<evidence type="ECO:0000313" key="7">
    <source>
        <dbReference type="EMBL" id="MSU82548.1"/>
    </source>
</evidence>
<feature type="transmembrane region" description="Helical" evidence="6">
    <location>
        <begin position="90"/>
        <end position="113"/>
    </location>
</feature>
<dbReference type="Pfam" id="PF01943">
    <property type="entry name" value="Polysacc_synt"/>
    <property type="match status" value="1"/>
</dbReference>
<feature type="transmembrane region" description="Helical" evidence="6">
    <location>
        <begin position="332"/>
        <end position="355"/>
    </location>
</feature>
<dbReference type="AlphaFoldDB" id="A0A6N7YHQ3"/>
<feature type="transmembrane region" description="Helical" evidence="6">
    <location>
        <begin position="12"/>
        <end position="34"/>
    </location>
</feature>
<comment type="subcellular location">
    <subcellularLocation>
        <location evidence="1">Cell membrane</location>
        <topology evidence="1">Multi-pass membrane protein</topology>
    </subcellularLocation>
</comment>
<reference evidence="7 8" key="1">
    <citation type="submission" date="2019-08" db="EMBL/GenBank/DDBJ databases">
        <title>In-depth cultivation of the pig gut microbiome towards novel bacterial diversity and tailored functional studies.</title>
        <authorList>
            <person name="Wylensek D."/>
            <person name="Hitch T.C.A."/>
            <person name="Clavel T."/>
        </authorList>
    </citation>
    <scope>NUCLEOTIDE SEQUENCE [LARGE SCALE GENOMIC DNA]</scope>
    <source>
        <strain evidence="7 8">BSM-383-APC-4H</strain>
    </source>
</reference>
<sequence length="493" mass="55782">MDNKKQVSIKFNFVMNAILTMSIFIFPLITFPYISRILHPEGTGKVSFATSIVSYFAMIAQLGIPTYGIRACAKVRDNKKELSKTVHEIFTINIVMSTITYVLFVIALCVIPKLSTDKVLMIIVSLTIFFNTIGMSWLFGALEKYKYITIQSILFKFIALIAMFVLIHQQSDYVIYGGISIFASSASNVCNFIYAHKFVDFHQKQRYEYRKHLKPIFVFFAMSCATTIYTNLDTVMLGFINGDAEVGFYNAAVKIKSILVCVVTSLGTVLLPRASYYVEHKMMDEFDRITCKAINFVFLAAVPMMVYFMLFAREGISFLSGDAYEPATIPMIIIMPTLLTIGLTNIMGIQVLIPLGKEKKVLYSEVIGAVVDFVINMLLIPRMASAGAAIGTLIAECMVWFVQYYVLRKRVIKAYRNIQYWKIVIAVIFGAIVSFLTKNLVTGYFLTLVVSAIVFFGIYALTLFILKEKFFMEIVNETVLPVLYKLKGCEKNE</sequence>
<keyword evidence="4 6" id="KW-1133">Transmembrane helix</keyword>
<feature type="transmembrane region" description="Helical" evidence="6">
    <location>
        <begin position="173"/>
        <end position="195"/>
    </location>
</feature>
<protein>
    <submittedName>
        <fullName evidence="7">Flippase</fullName>
    </submittedName>
</protein>
<evidence type="ECO:0000256" key="5">
    <source>
        <dbReference type="ARBA" id="ARBA00023136"/>
    </source>
</evidence>
<keyword evidence="5 6" id="KW-0472">Membrane</keyword>
<dbReference type="CDD" id="cd13128">
    <property type="entry name" value="MATE_Wzx_like"/>
    <property type="match status" value="1"/>
</dbReference>
<feature type="transmembrane region" description="Helical" evidence="6">
    <location>
        <begin position="216"/>
        <end position="240"/>
    </location>
</feature>
<gene>
    <name evidence="7" type="ORF">FYJ25_09330</name>
</gene>
<dbReference type="GO" id="GO:0005886">
    <property type="term" value="C:plasma membrane"/>
    <property type="evidence" value="ECO:0007669"/>
    <property type="project" value="UniProtKB-SubCell"/>
</dbReference>
<proteinExistence type="predicted"/>